<evidence type="ECO:0000313" key="1">
    <source>
        <dbReference type="EMBL" id="KAK1418394.1"/>
    </source>
</evidence>
<comment type="caution">
    <text evidence="1">The sequence shown here is derived from an EMBL/GenBank/DDBJ whole genome shotgun (WGS) entry which is preliminary data.</text>
</comment>
<dbReference type="Proteomes" id="UP001229421">
    <property type="component" value="Unassembled WGS sequence"/>
</dbReference>
<accession>A0AAD8K995</accession>
<proteinExistence type="predicted"/>
<dbReference type="AlphaFoldDB" id="A0AAD8K995"/>
<gene>
    <name evidence="1" type="ORF">QVD17_27538</name>
</gene>
<organism evidence="1 2">
    <name type="scientific">Tagetes erecta</name>
    <name type="common">African marigold</name>
    <dbReference type="NCBI Taxonomy" id="13708"/>
    <lineage>
        <taxon>Eukaryota</taxon>
        <taxon>Viridiplantae</taxon>
        <taxon>Streptophyta</taxon>
        <taxon>Embryophyta</taxon>
        <taxon>Tracheophyta</taxon>
        <taxon>Spermatophyta</taxon>
        <taxon>Magnoliopsida</taxon>
        <taxon>eudicotyledons</taxon>
        <taxon>Gunneridae</taxon>
        <taxon>Pentapetalae</taxon>
        <taxon>asterids</taxon>
        <taxon>campanulids</taxon>
        <taxon>Asterales</taxon>
        <taxon>Asteraceae</taxon>
        <taxon>Asteroideae</taxon>
        <taxon>Heliantheae alliance</taxon>
        <taxon>Tageteae</taxon>
        <taxon>Tagetes</taxon>
    </lineage>
</organism>
<dbReference type="EMBL" id="JAUHHV010000007">
    <property type="protein sequence ID" value="KAK1418394.1"/>
    <property type="molecule type" value="Genomic_DNA"/>
</dbReference>
<sequence>MKVGRWCCDTAVCWWRRWRLMKDPAMRRLSRRIEARLKKMRKREKMKNMMASNNIWAFGYKLGLNLSKQENEGCVIHMVKKEREM</sequence>
<keyword evidence="2" id="KW-1185">Reference proteome</keyword>
<reference evidence="1" key="1">
    <citation type="journal article" date="2023" name="bioRxiv">
        <title>Improved chromosome-level genome assembly for marigold (Tagetes erecta).</title>
        <authorList>
            <person name="Jiang F."/>
            <person name="Yuan L."/>
            <person name="Wang S."/>
            <person name="Wang H."/>
            <person name="Xu D."/>
            <person name="Wang A."/>
            <person name="Fan W."/>
        </authorList>
    </citation>
    <scope>NUCLEOTIDE SEQUENCE</scope>
    <source>
        <strain evidence="1">WSJ</strain>
        <tissue evidence="1">Leaf</tissue>
    </source>
</reference>
<protein>
    <submittedName>
        <fullName evidence="1">Uncharacterized protein</fullName>
    </submittedName>
</protein>
<evidence type="ECO:0000313" key="2">
    <source>
        <dbReference type="Proteomes" id="UP001229421"/>
    </source>
</evidence>
<name>A0AAD8K995_TARER</name>